<dbReference type="Pfam" id="PF25917">
    <property type="entry name" value="BSH_RND"/>
    <property type="match status" value="1"/>
</dbReference>
<dbReference type="SUPFAM" id="SSF111369">
    <property type="entry name" value="HlyD-like secretion proteins"/>
    <property type="match status" value="1"/>
</dbReference>
<organism evidence="9 10">
    <name type="scientific">Ottowia cancrivicina</name>
    <dbReference type="NCBI Taxonomy" id="3040346"/>
    <lineage>
        <taxon>Bacteria</taxon>
        <taxon>Pseudomonadati</taxon>
        <taxon>Pseudomonadota</taxon>
        <taxon>Betaproteobacteria</taxon>
        <taxon>Burkholderiales</taxon>
        <taxon>Comamonadaceae</taxon>
        <taxon>Ottowia</taxon>
    </lineage>
</organism>
<evidence type="ECO:0000256" key="4">
    <source>
        <dbReference type="ARBA" id="ARBA00023054"/>
    </source>
</evidence>
<reference evidence="9 10" key="1">
    <citation type="submission" date="2023-04" db="EMBL/GenBank/DDBJ databases">
        <title>Ottowia paracancer sp. nov., isolated from human stomach.</title>
        <authorList>
            <person name="Song Y."/>
        </authorList>
    </citation>
    <scope>NUCLEOTIDE SEQUENCE [LARGE SCALE GENOMIC DNA]</scope>
    <source>
        <strain evidence="9 10">10c7w1</strain>
    </source>
</reference>
<dbReference type="GO" id="GO:0030313">
    <property type="term" value="C:cell envelope"/>
    <property type="evidence" value="ECO:0007669"/>
    <property type="project" value="UniProtKB-SubCell"/>
</dbReference>
<proteinExistence type="inferred from homology"/>
<keyword evidence="3" id="KW-0813">Transport</keyword>
<dbReference type="Gene3D" id="2.40.50.100">
    <property type="match status" value="1"/>
</dbReference>
<dbReference type="InterPro" id="IPR058627">
    <property type="entry name" value="MdtA-like_C"/>
</dbReference>
<feature type="domain" description="Multidrug resistance protein MdtA-like beta-barrel" evidence="7">
    <location>
        <begin position="222"/>
        <end position="316"/>
    </location>
</feature>
<dbReference type="GO" id="GO:1990961">
    <property type="term" value="P:xenobiotic detoxification by transmembrane export across the plasma membrane"/>
    <property type="evidence" value="ECO:0007669"/>
    <property type="project" value="InterPro"/>
</dbReference>
<comment type="similarity">
    <text evidence="2">Belongs to the membrane fusion protein (MFP) (TC 8.A.1) family.</text>
</comment>
<evidence type="ECO:0000256" key="1">
    <source>
        <dbReference type="ARBA" id="ARBA00004236"/>
    </source>
</evidence>
<dbReference type="InterPro" id="IPR030190">
    <property type="entry name" value="MacA_alpha-hairpin_sf"/>
</dbReference>
<comment type="subcellular location">
    <subcellularLocation>
        <location evidence="1">Cell membrane</location>
    </subcellularLocation>
</comment>
<dbReference type="Pfam" id="PF25967">
    <property type="entry name" value="RND-MFP_C"/>
    <property type="match status" value="1"/>
</dbReference>
<dbReference type="RefSeq" id="WP_279523467.1">
    <property type="nucleotide sequence ID" value="NZ_JARVII010000001.1"/>
</dbReference>
<keyword evidence="10" id="KW-1185">Reference proteome</keyword>
<feature type="domain" description="Multidrug resistance protein MdtA-like barrel-sandwich hybrid" evidence="6">
    <location>
        <begin position="59"/>
        <end position="214"/>
    </location>
</feature>
<dbReference type="PANTHER" id="PTHR30469:SF33">
    <property type="entry name" value="SLR1207 PROTEIN"/>
    <property type="match status" value="1"/>
</dbReference>
<dbReference type="InterPro" id="IPR058626">
    <property type="entry name" value="MdtA-like_b-barrel"/>
</dbReference>
<dbReference type="GO" id="GO:0015562">
    <property type="term" value="F:efflux transmembrane transporter activity"/>
    <property type="evidence" value="ECO:0007669"/>
    <property type="project" value="TreeGrafter"/>
</dbReference>
<comment type="caution">
    <text evidence="9">The sequence shown here is derived from an EMBL/GenBank/DDBJ whole genome shotgun (WGS) entry which is preliminary data.</text>
</comment>
<evidence type="ECO:0000259" key="8">
    <source>
        <dbReference type="Pfam" id="PF25967"/>
    </source>
</evidence>
<evidence type="ECO:0000259" key="6">
    <source>
        <dbReference type="Pfam" id="PF25917"/>
    </source>
</evidence>
<dbReference type="Proteomes" id="UP001237156">
    <property type="component" value="Unassembled WGS sequence"/>
</dbReference>
<dbReference type="Gene3D" id="2.40.420.20">
    <property type="match status" value="1"/>
</dbReference>
<dbReference type="PANTHER" id="PTHR30469">
    <property type="entry name" value="MULTIDRUG RESISTANCE PROTEIN MDTA"/>
    <property type="match status" value="1"/>
</dbReference>
<dbReference type="GO" id="GO:1990195">
    <property type="term" value="C:macrolide transmembrane transporter complex"/>
    <property type="evidence" value="ECO:0007669"/>
    <property type="project" value="InterPro"/>
</dbReference>
<dbReference type="GO" id="GO:1990281">
    <property type="term" value="C:efflux pump complex"/>
    <property type="evidence" value="ECO:0007669"/>
    <property type="project" value="TreeGrafter"/>
</dbReference>
<dbReference type="Pfam" id="PF25944">
    <property type="entry name" value="Beta-barrel_RND"/>
    <property type="match status" value="1"/>
</dbReference>
<evidence type="ECO:0000259" key="7">
    <source>
        <dbReference type="Pfam" id="PF25944"/>
    </source>
</evidence>
<dbReference type="Gene3D" id="6.10.140.1990">
    <property type="match status" value="1"/>
</dbReference>
<dbReference type="NCBIfam" id="TIGR01730">
    <property type="entry name" value="RND_mfp"/>
    <property type="match status" value="1"/>
</dbReference>
<evidence type="ECO:0000256" key="2">
    <source>
        <dbReference type="ARBA" id="ARBA00009477"/>
    </source>
</evidence>
<evidence type="ECO:0000313" key="10">
    <source>
        <dbReference type="Proteomes" id="UP001237156"/>
    </source>
</evidence>
<dbReference type="EMBL" id="JARVII010000001">
    <property type="protein sequence ID" value="MDG9698339.1"/>
    <property type="molecule type" value="Genomic_DNA"/>
</dbReference>
<dbReference type="Gene3D" id="2.40.30.170">
    <property type="match status" value="1"/>
</dbReference>
<keyword evidence="4 5" id="KW-0175">Coiled coil</keyword>
<dbReference type="AlphaFoldDB" id="A0AAW6RDX3"/>
<gene>
    <name evidence="9" type="ORF">QB898_01155</name>
</gene>
<evidence type="ECO:0000256" key="3">
    <source>
        <dbReference type="ARBA" id="ARBA00022448"/>
    </source>
</evidence>
<dbReference type="InterPro" id="IPR058625">
    <property type="entry name" value="MdtA-like_BSH"/>
</dbReference>
<name>A0AAW6RDX3_9BURK</name>
<dbReference type="InterPro" id="IPR006143">
    <property type="entry name" value="RND_pump_MFP"/>
</dbReference>
<evidence type="ECO:0000313" key="9">
    <source>
        <dbReference type="EMBL" id="MDG9698339.1"/>
    </source>
</evidence>
<evidence type="ECO:0000256" key="5">
    <source>
        <dbReference type="SAM" id="Coils"/>
    </source>
</evidence>
<protein>
    <submittedName>
        <fullName evidence="9">Efflux RND transporter periplasmic adaptor subunit</fullName>
    </submittedName>
</protein>
<dbReference type="GO" id="GO:0019898">
    <property type="term" value="C:extrinsic component of membrane"/>
    <property type="evidence" value="ECO:0007669"/>
    <property type="project" value="InterPro"/>
</dbReference>
<feature type="domain" description="Multidrug resistance protein MdtA-like C-terminal permuted SH3" evidence="8">
    <location>
        <begin position="321"/>
        <end position="384"/>
    </location>
</feature>
<accession>A0AAW6RDX3</accession>
<sequence>MRKSWRTGGWLALALVLGAAFWWWKTSGGPPAPQWVTAPVQKQDLEDTVLATGAIRALRQVNVGAQATGQVKALHVKVGDVVKKGQLIAEIDDTTQQNALRDELAGIESLKAQRASRQAALTLAKQNLARQQEMMAKDATSRADLQSAQNQLAAAEADLKTNAAQLEQANLKAQTARANLGYTRIAAPMDGTIVAVVTEQGQTVNAAMSTPTIVKLARLDEVKIEAQISEADVPRVKPGMAAWFTLLGEPDKRYATELKAIALLPPADESGSSDTSASATSAASATAIYYNGILHAPNPDGVLRVSMTAQVHIVVDRVQGALTVPASALGAKDDEGRYAVRVLTGEGDEQREETRLVRVGLNNRVHAQVLEGLKEGERVITGEATPAGDAVSVEMGPPPMGP</sequence>
<feature type="coiled-coil region" evidence="5">
    <location>
        <begin position="145"/>
        <end position="172"/>
    </location>
</feature>